<evidence type="ECO:0000256" key="2">
    <source>
        <dbReference type="RuleBase" id="RU003749"/>
    </source>
</evidence>
<reference evidence="5" key="1">
    <citation type="submission" date="2016-10" db="EMBL/GenBank/DDBJ databases">
        <authorList>
            <person name="Varghese N."/>
            <person name="Submissions S."/>
        </authorList>
    </citation>
    <scope>NUCLEOTIDE SEQUENCE [LARGE SCALE GENOMIC DNA]</scope>
    <source>
        <strain evidence="5">DSM 44654</strain>
    </source>
</reference>
<dbReference type="InterPro" id="IPR003658">
    <property type="entry name" value="Anti-sigma_ant"/>
</dbReference>
<dbReference type="InterPro" id="IPR036513">
    <property type="entry name" value="STAS_dom_sf"/>
</dbReference>
<protein>
    <recommendedName>
        <fullName evidence="2">Anti-sigma factor antagonist</fullName>
    </recommendedName>
</protein>
<keyword evidence="5" id="KW-1185">Reference proteome</keyword>
<dbReference type="EMBL" id="FNUJ01000002">
    <property type="protein sequence ID" value="SEF24568.1"/>
    <property type="molecule type" value="Genomic_DNA"/>
</dbReference>
<dbReference type="Proteomes" id="UP000198878">
    <property type="component" value="Unassembled WGS sequence"/>
</dbReference>
<dbReference type="NCBIfam" id="TIGR00377">
    <property type="entry name" value="ant_ant_sig"/>
    <property type="match status" value="1"/>
</dbReference>
<evidence type="ECO:0000313" key="4">
    <source>
        <dbReference type="EMBL" id="SEF24568.1"/>
    </source>
</evidence>
<dbReference type="CDD" id="cd07043">
    <property type="entry name" value="STAS_anti-anti-sigma_factors"/>
    <property type="match status" value="1"/>
</dbReference>
<dbReference type="Gene3D" id="3.30.750.24">
    <property type="entry name" value="STAS domain"/>
    <property type="match status" value="1"/>
</dbReference>
<name>A0A1H5QGQ6_9PSEU</name>
<dbReference type="Pfam" id="PF01740">
    <property type="entry name" value="STAS"/>
    <property type="match status" value="1"/>
</dbReference>
<dbReference type="PANTHER" id="PTHR33495:SF2">
    <property type="entry name" value="ANTI-SIGMA FACTOR ANTAGONIST TM_1081-RELATED"/>
    <property type="match status" value="1"/>
</dbReference>
<dbReference type="PANTHER" id="PTHR33495">
    <property type="entry name" value="ANTI-SIGMA FACTOR ANTAGONIST TM_1081-RELATED-RELATED"/>
    <property type="match status" value="1"/>
</dbReference>
<dbReference type="AlphaFoldDB" id="A0A1H5QGQ6"/>
<sequence>MQDCFHDGAVSRFGGNDGRRRLGLSSTRKAGVVLATVSGEIDLATARAFAQHLESTLAGPPNAVITDLEEVAFLSSSGLAALQIFAHAANSAGVAFCLVSAQRTVLRHLQLTGLDRDLTIKHTVADARTWLCGKPTPDR</sequence>
<evidence type="ECO:0000259" key="3">
    <source>
        <dbReference type="PROSITE" id="PS50801"/>
    </source>
</evidence>
<dbReference type="SUPFAM" id="SSF52091">
    <property type="entry name" value="SpoIIaa-like"/>
    <property type="match status" value="1"/>
</dbReference>
<dbReference type="PROSITE" id="PS50801">
    <property type="entry name" value="STAS"/>
    <property type="match status" value="1"/>
</dbReference>
<dbReference type="STRING" id="218821.SAMN05421837_102770"/>
<comment type="similarity">
    <text evidence="1 2">Belongs to the anti-sigma-factor antagonist family.</text>
</comment>
<gene>
    <name evidence="4" type="ORF">SAMN05421837_102770</name>
</gene>
<feature type="domain" description="STAS" evidence="3">
    <location>
        <begin position="22"/>
        <end position="131"/>
    </location>
</feature>
<dbReference type="InterPro" id="IPR002645">
    <property type="entry name" value="STAS_dom"/>
</dbReference>
<dbReference type="GO" id="GO:0043856">
    <property type="term" value="F:anti-sigma factor antagonist activity"/>
    <property type="evidence" value="ECO:0007669"/>
    <property type="project" value="InterPro"/>
</dbReference>
<evidence type="ECO:0000256" key="1">
    <source>
        <dbReference type="ARBA" id="ARBA00009013"/>
    </source>
</evidence>
<evidence type="ECO:0000313" key="5">
    <source>
        <dbReference type="Proteomes" id="UP000198878"/>
    </source>
</evidence>
<organism evidence="4 5">
    <name type="scientific">Amycolatopsis pretoriensis</name>
    <dbReference type="NCBI Taxonomy" id="218821"/>
    <lineage>
        <taxon>Bacteria</taxon>
        <taxon>Bacillati</taxon>
        <taxon>Actinomycetota</taxon>
        <taxon>Actinomycetes</taxon>
        <taxon>Pseudonocardiales</taxon>
        <taxon>Pseudonocardiaceae</taxon>
        <taxon>Amycolatopsis</taxon>
    </lineage>
</organism>
<proteinExistence type="inferred from homology"/>
<accession>A0A1H5QGQ6</accession>